<evidence type="ECO:0000313" key="3">
    <source>
        <dbReference type="EMBL" id="MDT0350899.1"/>
    </source>
</evidence>
<keyword evidence="4" id="KW-1185">Reference proteome</keyword>
<protein>
    <submittedName>
        <fullName evidence="3">FHA domain-containing protein</fullName>
    </submittedName>
</protein>
<dbReference type="SUPFAM" id="SSF49879">
    <property type="entry name" value="SMAD/FHA domain"/>
    <property type="match status" value="1"/>
</dbReference>
<dbReference type="InterPro" id="IPR050923">
    <property type="entry name" value="Cell_Proc_Reg/RNA_Proc"/>
</dbReference>
<comment type="caution">
    <text evidence="3">The sequence shown here is derived from an EMBL/GenBank/DDBJ whole genome shotgun (WGS) entry which is preliminary data.</text>
</comment>
<dbReference type="RefSeq" id="WP_311556948.1">
    <property type="nucleotide sequence ID" value="NZ_JAVREJ010000010.1"/>
</dbReference>
<dbReference type="InterPro" id="IPR008984">
    <property type="entry name" value="SMAD_FHA_dom_sf"/>
</dbReference>
<dbReference type="Proteomes" id="UP001183202">
    <property type="component" value="Unassembled WGS sequence"/>
</dbReference>
<dbReference type="InterPro" id="IPR000253">
    <property type="entry name" value="FHA_dom"/>
</dbReference>
<dbReference type="PANTHER" id="PTHR23308">
    <property type="entry name" value="NUCLEAR INHIBITOR OF PROTEIN PHOSPHATASE-1"/>
    <property type="match status" value="1"/>
</dbReference>
<reference evidence="4" key="1">
    <citation type="submission" date="2023-07" db="EMBL/GenBank/DDBJ databases">
        <title>30 novel species of actinomycetes from the DSMZ collection.</title>
        <authorList>
            <person name="Nouioui I."/>
        </authorList>
    </citation>
    <scope>NUCLEOTIDE SEQUENCE [LARGE SCALE GENOMIC DNA]</scope>
    <source>
        <strain evidence="4">DSM 45834</strain>
    </source>
</reference>
<keyword evidence="1" id="KW-0597">Phosphoprotein</keyword>
<dbReference type="Gene3D" id="2.60.200.20">
    <property type="match status" value="1"/>
</dbReference>
<name>A0ABU2NAI8_9PSEU</name>
<dbReference type="PROSITE" id="PS50006">
    <property type="entry name" value="FHA_DOMAIN"/>
    <property type="match status" value="1"/>
</dbReference>
<evidence type="ECO:0000259" key="2">
    <source>
        <dbReference type="PROSITE" id="PS50006"/>
    </source>
</evidence>
<sequence>MPACPQGHDSADPDWCDVCGLALAGPSSAPSPSPPPDCVVCGAPLSGRFCERCGHDSDAPARATWQAVVRADPAWFEEVRRRNGADAAALEFPHHAVDRCYPLSGVRVAIGRHSRIRGTTPEIDLADVDPGVSAVHAVLVARSDGGWDLVDLGSTNGTSLAGADGPITAHVPVPLADGSVVRLGAWTTITVSVDQSR</sequence>
<gene>
    <name evidence="3" type="ORF">RM445_15310</name>
</gene>
<dbReference type="Pfam" id="PF00498">
    <property type="entry name" value="FHA"/>
    <property type="match status" value="1"/>
</dbReference>
<proteinExistence type="predicted"/>
<dbReference type="EMBL" id="JAVREJ010000010">
    <property type="protein sequence ID" value="MDT0350899.1"/>
    <property type="molecule type" value="Genomic_DNA"/>
</dbReference>
<evidence type="ECO:0000313" key="4">
    <source>
        <dbReference type="Proteomes" id="UP001183202"/>
    </source>
</evidence>
<feature type="domain" description="FHA" evidence="2">
    <location>
        <begin position="108"/>
        <end position="165"/>
    </location>
</feature>
<evidence type="ECO:0000256" key="1">
    <source>
        <dbReference type="ARBA" id="ARBA00022553"/>
    </source>
</evidence>
<accession>A0ABU2NAI8</accession>
<organism evidence="3 4">
    <name type="scientific">Pseudonocardia charpentierae</name>
    <dbReference type="NCBI Taxonomy" id="3075545"/>
    <lineage>
        <taxon>Bacteria</taxon>
        <taxon>Bacillati</taxon>
        <taxon>Actinomycetota</taxon>
        <taxon>Actinomycetes</taxon>
        <taxon>Pseudonocardiales</taxon>
        <taxon>Pseudonocardiaceae</taxon>
        <taxon>Pseudonocardia</taxon>
    </lineage>
</organism>
<dbReference type="SMART" id="SM00240">
    <property type="entry name" value="FHA"/>
    <property type="match status" value="1"/>
</dbReference>
<dbReference type="CDD" id="cd00060">
    <property type="entry name" value="FHA"/>
    <property type="match status" value="1"/>
</dbReference>